<dbReference type="PANTHER" id="PTHR11929:SF194">
    <property type="entry name" value="ALPHA-(1,3)-FUCOSYLTRANSFERASE 10"/>
    <property type="match status" value="1"/>
</dbReference>
<keyword evidence="5" id="KW-0472">Membrane</keyword>
<keyword evidence="4 5" id="KW-0808">Transferase</keyword>
<dbReference type="Gene3D" id="3.40.50.11660">
    <property type="entry name" value="Glycosyl transferase family 10, C-terminal domain"/>
    <property type="match status" value="1"/>
</dbReference>
<organism evidence="7 8">
    <name type="scientific">Porphyridium purpureum</name>
    <name type="common">Red alga</name>
    <name type="synonym">Porphyridium cruentum</name>
    <dbReference type="NCBI Taxonomy" id="35688"/>
    <lineage>
        <taxon>Eukaryota</taxon>
        <taxon>Rhodophyta</taxon>
        <taxon>Bangiophyceae</taxon>
        <taxon>Porphyridiales</taxon>
        <taxon>Porphyridiaceae</taxon>
        <taxon>Porphyridium</taxon>
    </lineage>
</organism>
<dbReference type="UniPathway" id="UPA00378"/>
<dbReference type="PANTHER" id="PTHR11929">
    <property type="entry name" value="ALPHA- 1,3 -FUCOSYLTRANSFERASE"/>
    <property type="match status" value="1"/>
</dbReference>
<dbReference type="Proteomes" id="UP000324585">
    <property type="component" value="Unassembled WGS sequence"/>
</dbReference>
<evidence type="ECO:0000313" key="8">
    <source>
        <dbReference type="Proteomes" id="UP000324585"/>
    </source>
</evidence>
<keyword evidence="3 5" id="KW-0328">Glycosyltransferase</keyword>
<comment type="subcellular location">
    <subcellularLocation>
        <location evidence="5">Golgi apparatus</location>
        <location evidence="5">Golgi stack membrane</location>
        <topology evidence="5">Single-pass type II membrane protein</topology>
    </subcellularLocation>
</comment>
<comment type="caution">
    <text evidence="7">The sequence shown here is derived from an EMBL/GenBank/DDBJ whole genome shotgun (WGS) entry which is preliminary data.</text>
</comment>
<dbReference type="InterPro" id="IPR038577">
    <property type="entry name" value="GT10-like_C_sf"/>
</dbReference>
<evidence type="ECO:0000256" key="3">
    <source>
        <dbReference type="ARBA" id="ARBA00022676"/>
    </source>
</evidence>
<dbReference type="GO" id="GO:0046920">
    <property type="term" value="F:alpha-(1-&gt;3)-fucosyltransferase activity"/>
    <property type="evidence" value="ECO:0007669"/>
    <property type="project" value="TreeGrafter"/>
</dbReference>
<reference evidence="8" key="1">
    <citation type="journal article" date="2019" name="Nat. Commun.">
        <title>Expansion of phycobilisome linker gene families in mesophilic red algae.</title>
        <authorList>
            <person name="Lee J."/>
            <person name="Kim D."/>
            <person name="Bhattacharya D."/>
            <person name="Yoon H.S."/>
        </authorList>
    </citation>
    <scope>NUCLEOTIDE SEQUENCE [LARGE SCALE GENOMIC DNA]</scope>
    <source>
        <strain evidence="8">CCMP 1328</strain>
    </source>
</reference>
<dbReference type="EMBL" id="VRMN01000013">
    <property type="protein sequence ID" value="KAA8491460.1"/>
    <property type="molecule type" value="Genomic_DNA"/>
</dbReference>
<evidence type="ECO:0000256" key="1">
    <source>
        <dbReference type="ARBA" id="ARBA00004922"/>
    </source>
</evidence>
<keyword evidence="8" id="KW-1185">Reference proteome</keyword>
<keyword evidence="5" id="KW-0812">Transmembrane</keyword>
<dbReference type="OrthoDB" id="427096at2759"/>
<evidence type="ECO:0000256" key="4">
    <source>
        <dbReference type="ARBA" id="ARBA00022679"/>
    </source>
</evidence>
<keyword evidence="5" id="KW-0333">Golgi apparatus</keyword>
<protein>
    <recommendedName>
        <fullName evidence="5">Fucosyltransferase</fullName>
        <ecNumber evidence="5">2.4.1.-</ecNumber>
    </recommendedName>
</protein>
<feature type="transmembrane region" description="Helical" evidence="5">
    <location>
        <begin position="26"/>
        <end position="45"/>
    </location>
</feature>
<dbReference type="SUPFAM" id="SSF53756">
    <property type="entry name" value="UDP-Glycosyltransferase/glycogen phosphorylase"/>
    <property type="match status" value="1"/>
</dbReference>
<dbReference type="InterPro" id="IPR055270">
    <property type="entry name" value="Glyco_tran_10_C"/>
</dbReference>
<dbReference type="AlphaFoldDB" id="A0A5J4YKM9"/>
<gene>
    <name evidence="7" type="ORF">FVE85_2475</name>
</gene>
<dbReference type="InterPro" id="IPR001503">
    <property type="entry name" value="Glyco_trans_10"/>
</dbReference>
<evidence type="ECO:0000256" key="2">
    <source>
        <dbReference type="ARBA" id="ARBA00008919"/>
    </source>
</evidence>
<dbReference type="EC" id="2.4.1.-" evidence="5"/>
<dbReference type="Pfam" id="PF00852">
    <property type="entry name" value="Glyco_transf_10"/>
    <property type="match status" value="1"/>
</dbReference>
<accession>A0A5J4YKM9</accession>
<dbReference type="GO" id="GO:0032580">
    <property type="term" value="C:Golgi cisterna membrane"/>
    <property type="evidence" value="ECO:0007669"/>
    <property type="project" value="UniProtKB-SubCell"/>
</dbReference>
<comment type="similarity">
    <text evidence="2 5">Belongs to the glycosyltransferase 10 family.</text>
</comment>
<evidence type="ECO:0000259" key="6">
    <source>
        <dbReference type="Pfam" id="PF00852"/>
    </source>
</evidence>
<feature type="domain" description="Fucosyltransferase C-terminal" evidence="6">
    <location>
        <begin position="264"/>
        <end position="347"/>
    </location>
</feature>
<keyword evidence="5" id="KW-1133">Transmembrane helix</keyword>
<evidence type="ECO:0000256" key="5">
    <source>
        <dbReference type="RuleBase" id="RU003832"/>
    </source>
</evidence>
<proteinExistence type="inferred from homology"/>
<sequence length="433" mass="48195">MNEEDVNPPLRVAAARIQKRVLVRRHVWWAVGFASVCLLLVIGLAQHVPASWKGVGSAEGKAPAQARLGATGIRNKKVKFGSCPGDYLEGTVELLVRAMPAPFDAEYVRDPGPEEVDVLIKTDAYGKCAKVQGHGSLMDVIRPKYKHLGIIPRVSAVMEPYGATSLPIRDRVVLHACRPNVGRRIAASVNDSELDIIHAPYALIHFGERQGALTPEDLIRTGVYRAKHAEEVLKSKTGFAVFAARKCGLADGEHGSVGRRYAVARTALFDQLTARYKPVDAISNCRRNAQPRREKPPSHLNTDRNLAIWWYQPFKFSFATENQEHPGYITEKLINSYAANTVPIYYGDFELERLSINPDAVVLCRPEVSAVDSGMNFSQCIEEIMRLDGDHTAFLAKLRQPLFTGNQLPSWMTFEYYANELAIRLRLHAIPDS</sequence>
<comment type="pathway">
    <text evidence="1">Protein modification; protein glycosylation.</text>
</comment>
<evidence type="ECO:0000313" key="7">
    <source>
        <dbReference type="EMBL" id="KAA8491460.1"/>
    </source>
</evidence>
<name>A0A5J4YKM9_PORPP</name>